<reference evidence="9 10" key="1">
    <citation type="submission" date="2017-06" db="EMBL/GenBank/DDBJ databases">
        <title>Hymenobacter amundsenii sp. nov. isolated from regoliths in Antarctica.</title>
        <authorList>
            <person name="Sedlacek I."/>
            <person name="Kralova S."/>
            <person name="Pantucek R."/>
            <person name="Svec P."/>
            <person name="Holochova P."/>
            <person name="Stankova E."/>
            <person name="Vrbovska V."/>
            <person name="Busse H.-J."/>
        </authorList>
    </citation>
    <scope>NUCLEOTIDE SEQUENCE [LARGE SCALE GENOMIC DNA]</scope>
    <source>
        <strain evidence="9 10">CCM 8682</strain>
    </source>
</reference>
<evidence type="ECO:0000256" key="5">
    <source>
        <dbReference type="ARBA" id="ARBA00023237"/>
    </source>
</evidence>
<dbReference type="InterPro" id="IPR011990">
    <property type="entry name" value="TPR-like_helical_dom_sf"/>
</dbReference>
<feature type="domain" description="RagB/SusD" evidence="7">
    <location>
        <begin position="319"/>
        <end position="474"/>
    </location>
</feature>
<keyword evidence="4" id="KW-0472">Membrane</keyword>
<dbReference type="GO" id="GO:0009279">
    <property type="term" value="C:cell outer membrane"/>
    <property type="evidence" value="ECO:0007669"/>
    <property type="project" value="UniProtKB-SubCell"/>
</dbReference>
<evidence type="ECO:0000259" key="8">
    <source>
        <dbReference type="Pfam" id="PF14322"/>
    </source>
</evidence>
<evidence type="ECO:0000256" key="2">
    <source>
        <dbReference type="ARBA" id="ARBA00006275"/>
    </source>
</evidence>
<keyword evidence="5" id="KW-0998">Cell outer membrane</keyword>
<evidence type="ECO:0000256" key="1">
    <source>
        <dbReference type="ARBA" id="ARBA00004442"/>
    </source>
</evidence>
<evidence type="ECO:0000256" key="4">
    <source>
        <dbReference type="ARBA" id="ARBA00023136"/>
    </source>
</evidence>
<name>A0A246FLQ4_9BACT</name>
<keyword evidence="3 6" id="KW-0732">Signal</keyword>
<feature type="signal peptide" evidence="6">
    <location>
        <begin position="1"/>
        <end position="19"/>
    </location>
</feature>
<dbReference type="OrthoDB" id="9792139at2"/>
<keyword evidence="10" id="KW-1185">Reference proteome</keyword>
<feature type="domain" description="SusD-like N-terminal" evidence="8">
    <location>
        <begin position="87"/>
        <end position="224"/>
    </location>
</feature>
<feature type="chain" id="PRO_5012286606" description="RagB/SusD family nutrient uptake outer membrane protein" evidence="6">
    <location>
        <begin position="20"/>
        <end position="474"/>
    </location>
</feature>
<dbReference type="EMBL" id="NIRR01000009">
    <property type="protein sequence ID" value="OWP63687.1"/>
    <property type="molecule type" value="Genomic_DNA"/>
</dbReference>
<dbReference type="AlphaFoldDB" id="A0A246FLQ4"/>
<protein>
    <recommendedName>
        <fullName evidence="11">RagB/SusD family nutrient uptake outer membrane protein</fullName>
    </recommendedName>
</protein>
<evidence type="ECO:0000259" key="7">
    <source>
        <dbReference type="Pfam" id="PF07980"/>
    </source>
</evidence>
<dbReference type="SUPFAM" id="SSF48452">
    <property type="entry name" value="TPR-like"/>
    <property type="match status" value="1"/>
</dbReference>
<dbReference type="Pfam" id="PF14322">
    <property type="entry name" value="SusD-like_3"/>
    <property type="match status" value="1"/>
</dbReference>
<dbReference type="Pfam" id="PF07980">
    <property type="entry name" value="SusD_RagB"/>
    <property type="match status" value="1"/>
</dbReference>
<sequence length="474" mass="52590">MKKKILLLSLFSLSLLVSSCEKFLEEKPYDFLTATNFYQNEGDAIAGLNGAFSIMQQQRLFGRTAWLIGEIPAEYLEVVGATTGDRAELNRFTYTPNNGEISFWWTNNYLMISRANDVIEKVPAIKMDEVSKNNIVGNARFIRAMGYFDLVRSFGAVPLVLAPIKGPNDDLRRARTPVAEVYNQIIEDLKFAEANTFAENKIPATSKGRVSSGAAAALLAKVYLTRASLPEAQASDNQEALAAANRVINSGLYSLLPTYGDAFTPDKENGPEHIFSVQFDLPPNTGNIIVRQYLAPASGGFGSFAATDEFVKSYKAGDVRKDWNLTNKAGTATLSQYYFNKFRDDKRIGNDSRVNWLILRYADVLLLQSEALNNLNAGDATKYQGINKVRARAGVAPLPTTASSKAAFVDLLVQERAWELVQEGHRRNDLLRLNRLQQVEKAVLNRVVPDNYLLYPIPQAEIALNPNIVQNPGF</sequence>
<comment type="subcellular location">
    <subcellularLocation>
        <location evidence="1">Cell outer membrane</location>
    </subcellularLocation>
</comment>
<dbReference type="InterPro" id="IPR012944">
    <property type="entry name" value="SusD_RagB_dom"/>
</dbReference>
<dbReference type="PROSITE" id="PS51257">
    <property type="entry name" value="PROKAR_LIPOPROTEIN"/>
    <property type="match status" value="1"/>
</dbReference>
<comment type="similarity">
    <text evidence="2">Belongs to the SusD family.</text>
</comment>
<organism evidence="9 10">
    <name type="scientific">Hymenobacter amundsenii</name>
    <dbReference type="NCBI Taxonomy" id="2006685"/>
    <lineage>
        <taxon>Bacteria</taxon>
        <taxon>Pseudomonadati</taxon>
        <taxon>Bacteroidota</taxon>
        <taxon>Cytophagia</taxon>
        <taxon>Cytophagales</taxon>
        <taxon>Hymenobacteraceae</taxon>
        <taxon>Hymenobacter</taxon>
    </lineage>
</organism>
<dbReference type="Gene3D" id="1.25.40.390">
    <property type="match status" value="1"/>
</dbReference>
<comment type="caution">
    <text evidence="9">The sequence shown here is derived from an EMBL/GenBank/DDBJ whole genome shotgun (WGS) entry which is preliminary data.</text>
</comment>
<dbReference type="CDD" id="cd08977">
    <property type="entry name" value="SusD"/>
    <property type="match status" value="1"/>
</dbReference>
<evidence type="ECO:0000256" key="6">
    <source>
        <dbReference type="SAM" id="SignalP"/>
    </source>
</evidence>
<evidence type="ECO:0000313" key="9">
    <source>
        <dbReference type="EMBL" id="OWP63687.1"/>
    </source>
</evidence>
<gene>
    <name evidence="9" type="ORF">CDA63_07820</name>
</gene>
<evidence type="ECO:0008006" key="11">
    <source>
        <dbReference type="Google" id="ProtNLM"/>
    </source>
</evidence>
<proteinExistence type="inferred from homology"/>
<dbReference type="InterPro" id="IPR033985">
    <property type="entry name" value="SusD-like_N"/>
</dbReference>
<dbReference type="Proteomes" id="UP000197277">
    <property type="component" value="Unassembled WGS sequence"/>
</dbReference>
<evidence type="ECO:0000313" key="10">
    <source>
        <dbReference type="Proteomes" id="UP000197277"/>
    </source>
</evidence>
<accession>A0A246FLQ4</accession>
<dbReference type="RefSeq" id="WP_088463891.1">
    <property type="nucleotide sequence ID" value="NZ_NIRR01000009.1"/>
</dbReference>
<evidence type="ECO:0000256" key="3">
    <source>
        <dbReference type="ARBA" id="ARBA00022729"/>
    </source>
</evidence>